<evidence type="ECO:0000256" key="1">
    <source>
        <dbReference type="ARBA" id="ARBA00004651"/>
    </source>
</evidence>
<dbReference type="SUPFAM" id="SSF90123">
    <property type="entry name" value="ABC transporter transmembrane region"/>
    <property type="match status" value="1"/>
</dbReference>
<evidence type="ECO:0000256" key="4">
    <source>
        <dbReference type="ARBA" id="ARBA00022741"/>
    </source>
</evidence>
<dbReference type="GO" id="GO:0140359">
    <property type="term" value="F:ABC-type transporter activity"/>
    <property type="evidence" value="ECO:0007669"/>
    <property type="project" value="InterPro"/>
</dbReference>
<dbReference type="PROSITE" id="PS00211">
    <property type="entry name" value="ABC_TRANSPORTER_1"/>
    <property type="match status" value="1"/>
</dbReference>
<feature type="transmembrane region" description="Helical" evidence="8">
    <location>
        <begin position="168"/>
        <end position="184"/>
    </location>
</feature>
<keyword evidence="3 8" id="KW-0812">Transmembrane</keyword>
<dbReference type="InterPro" id="IPR036640">
    <property type="entry name" value="ABC1_TM_sf"/>
</dbReference>
<keyword evidence="12" id="KW-1185">Reference proteome</keyword>
<evidence type="ECO:0000256" key="3">
    <source>
        <dbReference type="ARBA" id="ARBA00022692"/>
    </source>
</evidence>
<feature type="transmembrane region" description="Helical" evidence="8">
    <location>
        <begin position="63"/>
        <end position="81"/>
    </location>
</feature>
<dbReference type="Gene3D" id="3.40.50.300">
    <property type="entry name" value="P-loop containing nucleotide triphosphate hydrolases"/>
    <property type="match status" value="1"/>
</dbReference>
<dbReference type="InterPro" id="IPR011527">
    <property type="entry name" value="ABC1_TM_dom"/>
</dbReference>
<comment type="similarity">
    <text evidence="2">Belongs to the ABC transporter superfamily.</text>
</comment>
<evidence type="ECO:0000313" key="12">
    <source>
        <dbReference type="Proteomes" id="UP000199495"/>
    </source>
</evidence>
<evidence type="ECO:0000259" key="9">
    <source>
        <dbReference type="PROSITE" id="PS50893"/>
    </source>
</evidence>
<proteinExistence type="inferred from homology"/>
<dbReference type="OrthoDB" id="9804259at2"/>
<keyword evidence="7 8" id="KW-0472">Membrane</keyword>
<dbReference type="SMART" id="SM00382">
    <property type="entry name" value="AAA"/>
    <property type="match status" value="1"/>
</dbReference>
<dbReference type="PANTHER" id="PTHR24221">
    <property type="entry name" value="ATP-BINDING CASSETTE SUB-FAMILY B"/>
    <property type="match status" value="1"/>
</dbReference>
<dbReference type="PROSITE" id="PS50929">
    <property type="entry name" value="ABC_TM1F"/>
    <property type="match status" value="1"/>
</dbReference>
<evidence type="ECO:0000259" key="10">
    <source>
        <dbReference type="PROSITE" id="PS50929"/>
    </source>
</evidence>
<dbReference type="EMBL" id="FNCS01000003">
    <property type="protein sequence ID" value="SDG50174.1"/>
    <property type="molecule type" value="Genomic_DNA"/>
</dbReference>
<dbReference type="InterPro" id="IPR039421">
    <property type="entry name" value="Type_1_exporter"/>
</dbReference>
<dbReference type="GO" id="GO:0005886">
    <property type="term" value="C:plasma membrane"/>
    <property type="evidence" value="ECO:0007669"/>
    <property type="project" value="UniProtKB-SubCell"/>
</dbReference>
<sequence length="559" mass="60861">MKIDLALVSPPLKAILGQYLRTAKVILAIVVVLTILGSLTGITAPFLFSRLIDQLDPANLSEGLIWGFVAYAVLMGASYTIQRMSSFLTFMTSESLNFVTSTAFFERIAGKASGFFLDHNPVEIETAQHRGLESLNIVVQFTLAALLPGTLQVALSLIMLGTVLSPDIALIVVVYGVVHIWLVARATRTTRVHLDEAIEHSQASSRFIGNAISSMDTLRQFGSARWMIGQFTRREQSAHSAWQRYAMAHVRYAGLFGASLAIQFALTLWLLVPRVAEGSLTVGDLVLFNTLLLQLNMPFQMMGQAIQQMSQSYSKFLPFARMWQAESHDDFETAGDFSLDGGAVTFSDVGYVYPNGRGVSGASFEARRGTITYITGDTGSGKSTLFKLLLKSMEPQTGTINIDGTSIGNVSRADWFAQVAAVPQDVVLLNDTLATNIVLGRSHDDARLRRAAERAAVLGFIEGLDEGFETVVGERGLKLSGGERQRIAIARALYADPAILLLDEASSSLDAETEKDIMDQLRHIRDQVTIIAITHRLSVIEPEDTVVRIGPATESAATP</sequence>
<dbReference type="Gene3D" id="1.20.1560.10">
    <property type="entry name" value="ABC transporter type 1, transmembrane domain"/>
    <property type="match status" value="1"/>
</dbReference>
<dbReference type="PANTHER" id="PTHR24221:SF654">
    <property type="entry name" value="ATP-BINDING CASSETTE SUB-FAMILY B MEMBER 6"/>
    <property type="match status" value="1"/>
</dbReference>
<dbReference type="AlphaFoldDB" id="A0A1G7URN6"/>
<protein>
    <submittedName>
        <fullName evidence="11">ABC-type multidrug transport system, ATPase and permease component</fullName>
    </submittedName>
</protein>
<feature type="domain" description="ABC transmembrane type-1" evidence="10">
    <location>
        <begin position="28"/>
        <end position="311"/>
    </location>
</feature>
<organism evidence="11 12">
    <name type="scientific">Pelagibacterium luteolum</name>
    <dbReference type="NCBI Taxonomy" id="440168"/>
    <lineage>
        <taxon>Bacteria</taxon>
        <taxon>Pseudomonadati</taxon>
        <taxon>Pseudomonadota</taxon>
        <taxon>Alphaproteobacteria</taxon>
        <taxon>Hyphomicrobiales</taxon>
        <taxon>Devosiaceae</taxon>
        <taxon>Pelagibacterium</taxon>
    </lineage>
</organism>
<dbReference type="InterPro" id="IPR003593">
    <property type="entry name" value="AAA+_ATPase"/>
</dbReference>
<gene>
    <name evidence="11" type="ORF">SAMN04487974_103235</name>
</gene>
<name>A0A1G7URN6_9HYPH</name>
<feature type="transmembrane region" description="Helical" evidence="8">
    <location>
        <begin position="252"/>
        <end position="272"/>
    </location>
</feature>
<dbReference type="GO" id="GO:0016887">
    <property type="term" value="F:ATP hydrolysis activity"/>
    <property type="evidence" value="ECO:0007669"/>
    <property type="project" value="InterPro"/>
</dbReference>
<evidence type="ECO:0000313" key="11">
    <source>
        <dbReference type="EMBL" id="SDG50174.1"/>
    </source>
</evidence>
<feature type="transmembrane region" description="Helical" evidence="8">
    <location>
        <begin position="25"/>
        <end position="48"/>
    </location>
</feature>
<keyword evidence="5" id="KW-0067">ATP-binding</keyword>
<dbReference type="InterPro" id="IPR027417">
    <property type="entry name" value="P-loop_NTPase"/>
</dbReference>
<feature type="transmembrane region" description="Helical" evidence="8">
    <location>
        <begin position="137"/>
        <end position="162"/>
    </location>
</feature>
<comment type="subcellular location">
    <subcellularLocation>
        <location evidence="1">Cell membrane</location>
        <topology evidence="1">Multi-pass membrane protein</topology>
    </subcellularLocation>
</comment>
<evidence type="ECO:0000256" key="7">
    <source>
        <dbReference type="ARBA" id="ARBA00023136"/>
    </source>
</evidence>
<dbReference type="RefSeq" id="WP_090594314.1">
    <property type="nucleotide sequence ID" value="NZ_FNCS01000003.1"/>
</dbReference>
<dbReference type="SUPFAM" id="SSF52540">
    <property type="entry name" value="P-loop containing nucleoside triphosphate hydrolases"/>
    <property type="match status" value="1"/>
</dbReference>
<evidence type="ECO:0000256" key="8">
    <source>
        <dbReference type="SAM" id="Phobius"/>
    </source>
</evidence>
<dbReference type="Proteomes" id="UP000199495">
    <property type="component" value="Unassembled WGS sequence"/>
</dbReference>
<accession>A0A1G7URN6</accession>
<dbReference type="Pfam" id="PF00664">
    <property type="entry name" value="ABC_membrane"/>
    <property type="match status" value="1"/>
</dbReference>
<keyword evidence="4" id="KW-0547">Nucleotide-binding</keyword>
<dbReference type="PROSITE" id="PS50893">
    <property type="entry name" value="ABC_TRANSPORTER_2"/>
    <property type="match status" value="1"/>
</dbReference>
<dbReference type="InterPro" id="IPR003439">
    <property type="entry name" value="ABC_transporter-like_ATP-bd"/>
</dbReference>
<feature type="domain" description="ABC transporter" evidence="9">
    <location>
        <begin position="344"/>
        <end position="559"/>
    </location>
</feature>
<dbReference type="InterPro" id="IPR017871">
    <property type="entry name" value="ABC_transporter-like_CS"/>
</dbReference>
<evidence type="ECO:0000256" key="5">
    <source>
        <dbReference type="ARBA" id="ARBA00022840"/>
    </source>
</evidence>
<reference evidence="11 12" key="1">
    <citation type="submission" date="2016-10" db="EMBL/GenBank/DDBJ databases">
        <authorList>
            <person name="de Groot N.N."/>
        </authorList>
    </citation>
    <scope>NUCLEOTIDE SEQUENCE [LARGE SCALE GENOMIC DNA]</scope>
    <source>
        <strain evidence="11 12">CGMCC 1.10267</strain>
    </source>
</reference>
<dbReference type="GO" id="GO:0005524">
    <property type="term" value="F:ATP binding"/>
    <property type="evidence" value="ECO:0007669"/>
    <property type="project" value="UniProtKB-KW"/>
</dbReference>
<dbReference type="Pfam" id="PF00005">
    <property type="entry name" value="ABC_tran"/>
    <property type="match status" value="1"/>
</dbReference>
<keyword evidence="6 8" id="KW-1133">Transmembrane helix</keyword>
<evidence type="ECO:0000256" key="6">
    <source>
        <dbReference type="ARBA" id="ARBA00022989"/>
    </source>
</evidence>
<dbReference type="STRING" id="440168.SAMN04487974_103235"/>
<evidence type="ECO:0000256" key="2">
    <source>
        <dbReference type="ARBA" id="ARBA00005417"/>
    </source>
</evidence>